<dbReference type="AlphaFoldDB" id="A0AAE1U1N3"/>
<evidence type="ECO:0000256" key="1">
    <source>
        <dbReference type="PROSITE-ProRule" id="PRU00443"/>
    </source>
</evidence>
<dbReference type="InterPro" id="IPR008993">
    <property type="entry name" value="TIMP-like_OB-fold"/>
</dbReference>
<evidence type="ECO:0000259" key="4">
    <source>
        <dbReference type="PROSITE" id="PS51121"/>
    </source>
</evidence>
<sequence>MRLVVLVVCVVLMSVADASQLRERRLRRPHGPRQGRMYRRRPQRIMPSNAASGPSSKPLVPSACPESLSLNEREEMSNLVFTGRIESLPGGRRVVSRHTVGVEGVAGDVKVKRVFKGGVVAGDLAGRVVRVEGLGRWDVCNSLARVRDTKIFLTNMDDEGRIHLNSSLVRLTLQALRATAKAVSGKTFLSS</sequence>
<organism evidence="6 7">
    <name type="scientific">Petrolisthes manimaculis</name>
    <dbReference type="NCBI Taxonomy" id="1843537"/>
    <lineage>
        <taxon>Eukaryota</taxon>
        <taxon>Metazoa</taxon>
        <taxon>Ecdysozoa</taxon>
        <taxon>Arthropoda</taxon>
        <taxon>Crustacea</taxon>
        <taxon>Multicrustacea</taxon>
        <taxon>Malacostraca</taxon>
        <taxon>Eumalacostraca</taxon>
        <taxon>Eucarida</taxon>
        <taxon>Decapoda</taxon>
        <taxon>Pleocyemata</taxon>
        <taxon>Anomura</taxon>
        <taxon>Galatheoidea</taxon>
        <taxon>Porcellanidae</taxon>
        <taxon>Petrolisthes</taxon>
    </lineage>
</organism>
<keyword evidence="7" id="KW-1185">Reference proteome</keyword>
<name>A0AAE1U1N3_9EUCA</name>
<dbReference type="Proteomes" id="UP001292094">
    <property type="component" value="Unassembled WGS sequence"/>
</dbReference>
<feature type="compositionally biased region" description="Basic residues" evidence="2">
    <location>
        <begin position="24"/>
        <end position="43"/>
    </location>
</feature>
<comment type="caution">
    <text evidence="6">The sequence shown here is derived from an EMBL/GenBank/DDBJ whole genome shotgun (WGS) entry which is preliminary data.</text>
</comment>
<dbReference type="InterPro" id="IPR004850">
    <property type="entry name" value="NtA_dom"/>
</dbReference>
<dbReference type="EMBL" id="JAWZYT010002634">
    <property type="protein sequence ID" value="KAK4303005.1"/>
    <property type="molecule type" value="Genomic_DNA"/>
</dbReference>
<gene>
    <name evidence="6" type="ORF">Pmani_024961</name>
    <name evidence="5" type="ORF">Pmani_034098</name>
</gene>
<evidence type="ECO:0000313" key="6">
    <source>
        <dbReference type="EMBL" id="KAK4303005.1"/>
    </source>
</evidence>
<evidence type="ECO:0000313" key="5">
    <source>
        <dbReference type="EMBL" id="KAK4293193.1"/>
    </source>
</evidence>
<keyword evidence="3" id="KW-0732">Signal</keyword>
<feature type="domain" description="NtA" evidence="4">
    <location>
        <begin position="64"/>
        <end position="191"/>
    </location>
</feature>
<dbReference type="GO" id="GO:0043236">
    <property type="term" value="F:laminin binding"/>
    <property type="evidence" value="ECO:0007669"/>
    <property type="project" value="InterPro"/>
</dbReference>
<comment type="caution">
    <text evidence="1">Lacks conserved residue(s) required for the propagation of feature annotation.</text>
</comment>
<dbReference type="PROSITE" id="PS51121">
    <property type="entry name" value="NTA"/>
    <property type="match status" value="1"/>
</dbReference>
<dbReference type="EMBL" id="JAWZYT010004616">
    <property type="protein sequence ID" value="KAK4293193.1"/>
    <property type="molecule type" value="Genomic_DNA"/>
</dbReference>
<evidence type="ECO:0000256" key="3">
    <source>
        <dbReference type="SAM" id="SignalP"/>
    </source>
</evidence>
<feature type="region of interest" description="Disordered" evidence="2">
    <location>
        <begin position="24"/>
        <end position="64"/>
    </location>
</feature>
<protein>
    <recommendedName>
        <fullName evidence="4">NtA domain-containing protein</fullName>
    </recommendedName>
</protein>
<feature type="chain" id="PRO_5042442990" description="NtA domain-containing protein" evidence="3">
    <location>
        <begin position="19"/>
        <end position="191"/>
    </location>
</feature>
<dbReference type="SUPFAM" id="SSF50242">
    <property type="entry name" value="TIMP-like"/>
    <property type="match status" value="1"/>
</dbReference>
<evidence type="ECO:0000313" key="7">
    <source>
        <dbReference type="Proteomes" id="UP001292094"/>
    </source>
</evidence>
<dbReference type="GO" id="GO:0043113">
    <property type="term" value="P:receptor clustering"/>
    <property type="evidence" value="ECO:0007669"/>
    <property type="project" value="InterPro"/>
</dbReference>
<dbReference type="GO" id="GO:0005886">
    <property type="term" value="C:plasma membrane"/>
    <property type="evidence" value="ECO:0007669"/>
    <property type="project" value="GOC"/>
</dbReference>
<evidence type="ECO:0000256" key="2">
    <source>
        <dbReference type="SAM" id="MobiDB-lite"/>
    </source>
</evidence>
<dbReference type="Pfam" id="PF03146">
    <property type="entry name" value="NtA"/>
    <property type="match status" value="1"/>
</dbReference>
<feature type="signal peptide" evidence="3">
    <location>
        <begin position="1"/>
        <end position="18"/>
    </location>
</feature>
<reference evidence="6" key="1">
    <citation type="submission" date="2023-11" db="EMBL/GenBank/DDBJ databases">
        <title>Genome assemblies of two species of porcelain crab, Petrolisthes cinctipes and Petrolisthes manimaculis (Anomura: Porcellanidae).</title>
        <authorList>
            <person name="Angst P."/>
        </authorList>
    </citation>
    <scope>NUCLEOTIDE SEQUENCE</scope>
    <source>
        <strain evidence="6">PB745_02</strain>
        <tissue evidence="6">Gill</tissue>
    </source>
</reference>
<proteinExistence type="predicted"/>
<accession>A0AAE1U1N3</accession>
<dbReference type="Gene3D" id="2.40.50.120">
    <property type="match status" value="1"/>
</dbReference>